<keyword evidence="3" id="KW-1185">Reference proteome</keyword>
<accession>A0AAV4QA10</accession>
<name>A0AAV4QA10_CAEEX</name>
<evidence type="ECO:0000313" key="2">
    <source>
        <dbReference type="EMBL" id="GIY06523.1"/>
    </source>
</evidence>
<organism evidence="2 3">
    <name type="scientific">Caerostris extrusa</name>
    <name type="common">Bark spider</name>
    <name type="synonym">Caerostris bankana</name>
    <dbReference type="NCBI Taxonomy" id="172846"/>
    <lineage>
        <taxon>Eukaryota</taxon>
        <taxon>Metazoa</taxon>
        <taxon>Ecdysozoa</taxon>
        <taxon>Arthropoda</taxon>
        <taxon>Chelicerata</taxon>
        <taxon>Arachnida</taxon>
        <taxon>Araneae</taxon>
        <taxon>Araneomorphae</taxon>
        <taxon>Entelegynae</taxon>
        <taxon>Araneoidea</taxon>
        <taxon>Araneidae</taxon>
        <taxon>Caerostris</taxon>
    </lineage>
</organism>
<dbReference type="EMBL" id="BPLR01005972">
    <property type="protein sequence ID" value="GIY06523.1"/>
    <property type="molecule type" value="Genomic_DNA"/>
</dbReference>
<sequence>MEHVNLLISGITYYHLPHPLSPITALNIIPKLYSDSIPARQFLLHPFYWIKSISQIISFFPDSRSEFASQDPQGKDGVGELGEKKESFESFHLNNVFFRIRLRDSSFSLLPNKSSTENGWRGPSETGG</sequence>
<protein>
    <submittedName>
        <fullName evidence="2">Uncharacterized protein</fullName>
    </submittedName>
</protein>
<reference evidence="2 3" key="1">
    <citation type="submission" date="2021-06" db="EMBL/GenBank/DDBJ databases">
        <title>Caerostris extrusa draft genome.</title>
        <authorList>
            <person name="Kono N."/>
            <person name="Arakawa K."/>
        </authorList>
    </citation>
    <scope>NUCLEOTIDE SEQUENCE [LARGE SCALE GENOMIC DNA]</scope>
</reference>
<dbReference type="Proteomes" id="UP001054945">
    <property type="component" value="Unassembled WGS sequence"/>
</dbReference>
<evidence type="ECO:0000313" key="3">
    <source>
        <dbReference type="Proteomes" id="UP001054945"/>
    </source>
</evidence>
<comment type="caution">
    <text evidence="2">The sequence shown here is derived from an EMBL/GenBank/DDBJ whole genome shotgun (WGS) entry which is preliminary data.</text>
</comment>
<dbReference type="AlphaFoldDB" id="A0AAV4QA10"/>
<evidence type="ECO:0000256" key="1">
    <source>
        <dbReference type="SAM" id="MobiDB-lite"/>
    </source>
</evidence>
<feature type="region of interest" description="Disordered" evidence="1">
    <location>
        <begin position="109"/>
        <end position="128"/>
    </location>
</feature>
<gene>
    <name evidence="2" type="ORF">CEXT_673581</name>
</gene>
<proteinExistence type="predicted"/>
<feature type="compositionally biased region" description="Polar residues" evidence="1">
    <location>
        <begin position="109"/>
        <end position="118"/>
    </location>
</feature>